<keyword evidence="3" id="KW-1185">Reference proteome</keyword>
<organism evidence="2 3">
    <name type="scientific">Rhizobium mesoamericanum STM3625</name>
    <dbReference type="NCBI Taxonomy" id="1211777"/>
    <lineage>
        <taxon>Bacteria</taxon>
        <taxon>Pseudomonadati</taxon>
        <taxon>Pseudomonadota</taxon>
        <taxon>Alphaproteobacteria</taxon>
        <taxon>Hyphomicrobiales</taxon>
        <taxon>Rhizobiaceae</taxon>
        <taxon>Rhizobium/Agrobacterium group</taxon>
        <taxon>Rhizobium</taxon>
    </lineage>
</organism>
<dbReference type="eggNOG" id="COG1280">
    <property type="taxonomic scope" value="Bacteria"/>
</dbReference>
<feature type="transmembrane region" description="Helical" evidence="1">
    <location>
        <begin position="100"/>
        <end position="122"/>
    </location>
</feature>
<keyword evidence="1" id="KW-0812">Transmembrane</keyword>
<sequence>MDTPAFAASVVALLILPGPTNAVLAMASHGLRLSRMGVLLVAVILTYLAVIVPVSLFGGPFLQQHPAVSQGVKLASATWMFYLALKLWGRPSRQMQPVAIGVRQVVATTLLNPKAIIIALAMLPSRGILAPDLFVSFVVAAGGASCMWLSIGRLVLGEGDQMPLAARRCGSAVLLGFCVLLALSAL</sequence>
<dbReference type="HOGENOM" id="CLU_095995_1_0_5"/>
<dbReference type="STRING" id="1211777.BN77_p10353"/>
<evidence type="ECO:0000256" key="1">
    <source>
        <dbReference type="SAM" id="Phobius"/>
    </source>
</evidence>
<feature type="transmembrane region" description="Helical" evidence="1">
    <location>
        <begin position="38"/>
        <end position="58"/>
    </location>
</feature>
<dbReference type="EMBL" id="CANI01000043">
    <property type="protein sequence ID" value="CCM79108.1"/>
    <property type="molecule type" value="Genomic_DNA"/>
</dbReference>
<proteinExistence type="predicted"/>
<protein>
    <recommendedName>
        <fullName evidence="4">Threonine transporter RhtB</fullName>
    </recommendedName>
</protein>
<dbReference type="AlphaFoldDB" id="K0PYR6"/>
<comment type="caution">
    <text evidence="2">The sequence shown here is derived from an EMBL/GenBank/DDBJ whole genome shotgun (WGS) entry which is preliminary data.</text>
</comment>
<dbReference type="Proteomes" id="UP000009319">
    <property type="component" value="Unassembled WGS sequence"/>
</dbReference>
<feature type="transmembrane region" description="Helical" evidence="1">
    <location>
        <begin position="134"/>
        <end position="156"/>
    </location>
</feature>
<evidence type="ECO:0008006" key="4">
    <source>
        <dbReference type="Google" id="ProtNLM"/>
    </source>
</evidence>
<evidence type="ECO:0000313" key="2">
    <source>
        <dbReference type="EMBL" id="CCM79108.1"/>
    </source>
</evidence>
<feature type="transmembrane region" description="Helical" evidence="1">
    <location>
        <begin position="6"/>
        <end position="26"/>
    </location>
</feature>
<keyword evidence="1" id="KW-1133">Transmembrane helix</keyword>
<feature type="transmembrane region" description="Helical" evidence="1">
    <location>
        <begin position="70"/>
        <end position="88"/>
    </location>
</feature>
<reference evidence="2 3" key="1">
    <citation type="journal article" date="2013" name="Genome Announc.">
        <title>Draft Genome Sequence of Rhizobium mesoamericanum STM3625, a Nitrogen-Fixing Symbiont of Mimosa pudica Isolated in French Guiana (South America).</title>
        <authorList>
            <person name="Moulin L."/>
            <person name="Mornico D."/>
            <person name="Melkonian R."/>
            <person name="Klonowska A."/>
        </authorList>
    </citation>
    <scope>NUCLEOTIDE SEQUENCE [LARGE SCALE GENOMIC DNA]</scope>
    <source>
        <strain evidence="2 3">STM3625</strain>
    </source>
</reference>
<name>K0PYR6_9HYPH</name>
<accession>K0PYR6</accession>
<gene>
    <name evidence="2" type="ORF">BN77_p10353</name>
</gene>
<evidence type="ECO:0000313" key="3">
    <source>
        <dbReference type="Proteomes" id="UP000009319"/>
    </source>
</evidence>
<feature type="transmembrane region" description="Helical" evidence="1">
    <location>
        <begin position="168"/>
        <end position="185"/>
    </location>
</feature>
<keyword evidence="1" id="KW-0472">Membrane</keyword>